<evidence type="ECO:0000259" key="17">
    <source>
        <dbReference type="PROSITE" id="PS50839"/>
    </source>
</evidence>
<dbReference type="PANTHER" id="PTHR42878:SF7">
    <property type="entry name" value="SENSOR HISTIDINE KINASE GLRK"/>
    <property type="match status" value="1"/>
</dbReference>
<accession>A0A254TH18</accession>
<dbReference type="GO" id="GO:0016020">
    <property type="term" value="C:membrane"/>
    <property type="evidence" value="ECO:0007669"/>
    <property type="project" value="UniProtKB-SubCell"/>
</dbReference>
<dbReference type="CDD" id="cd00130">
    <property type="entry name" value="PAS"/>
    <property type="match status" value="1"/>
</dbReference>
<dbReference type="NCBIfam" id="TIGR00229">
    <property type="entry name" value="sensory_box"/>
    <property type="match status" value="2"/>
</dbReference>
<keyword evidence="19" id="KW-1185">Reference proteome</keyword>
<feature type="domain" description="CHASE" evidence="17">
    <location>
        <begin position="85"/>
        <end position="302"/>
    </location>
</feature>
<dbReference type="PRINTS" id="PR00344">
    <property type="entry name" value="BCTRLSENSOR"/>
</dbReference>
<keyword evidence="9" id="KW-0067">ATP-binding</keyword>
<evidence type="ECO:0000259" key="14">
    <source>
        <dbReference type="PROSITE" id="PS50109"/>
    </source>
</evidence>
<dbReference type="CDD" id="cd00075">
    <property type="entry name" value="HATPase"/>
    <property type="match status" value="1"/>
</dbReference>
<dbReference type="GO" id="GO:0000156">
    <property type="term" value="F:phosphorelay response regulator activity"/>
    <property type="evidence" value="ECO:0007669"/>
    <property type="project" value="TreeGrafter"/>
</dbReference>
<dbReference type="GO" id="GO:0000155">
    <property type="term" value="F:phosphorelay sensor kinase activity"/>
    <property type="evidence" value="ECO:0007669"/>
    <property type="project" value="InterPro"/>
</dbReference>
<evidence type="ECO:0000256" key="5">
    <source>
        <dbReference type="ARBA" id="ARBA00022679"/>
    </source>
</evidence>
<evidence type="ECO:0000256" key="6">
    <source>
        <dbReference type="ARBA" id="ARBA00022692"/>
    </source>
</evidence>
<dbReference type="PANTHER" id="PTHR42878">
    <property type="entry name" value="TWO-COMPONENT HISTIDINE KINASE"/>
    <property type="match status" value="1"/>
</dbReference>
<dbReference type="InterPro" id="IPR000014">
    <property type="entry name" value="PAS"/>
</dbReference>
<dbReference type="InterPro" id="IPR036890">
    <property type="entry name" value="HATPase_C_sf"/>
</dbReference>
<dbReference type="Gene3D" id="3.30.450.20">
    <property type="entry name" value="PAS domain"/>
    <property type="match status" value="2"/>
</dbReference>
<dbReference type="InterPro" id="IPR004358">
    <property type="entry name" value="Sig_transdc_His_kin-like_C"/>
</dbReference>
<dbReference type="SUPFAM" id="SSF55785">
    <property type="entry name" value="PYP-like sensor domain (PAS domain)"/>
    <property type="match status" value="2"/>
</dbReference>
<dbReference type="Gene3D" id="1.10.287.130">
    <property type="match status" value="1"/>
</dbReference>
<dbReference type="PROSITE" id="PS50109">
    <property type="entry name" value="HIS_KIN"/>
    <property type="match status" value="1"/>
</dbReference>
<evidence type="ECO:0000256" key="8">
    <source>
        <dbReference type="ARBA" id="ARBA00022777"/>
    </source>
</evidence>
<dbReference type="InterPro" id="IPR003594">
    <property type="entry name" value="HATPase_dom"/>
</dbReference>
<dbReference type="InterPro" id="IPR005467">
    <property type="entry name" value="His_kinase_dom"/>
</dbReference>
<dbReference type="EMBL" id="LSTO01000001">
    <property type="protein sequence ID" value="OWW21904.1"/>
    <property type="molecule type" value="Genomic_DNA"/>
</dbReference>
<organism evidence="18 19">
    <name type="scientific">Noviherbaspirillum denitrificans</name>
    <dbReference type="NCBI Taxonomy" id="1968433"/>
    <lineage>
        <taxon>Bacteria</taxon>
        <taxon>Pseudomonadati</taxon>
        <taxon>Pseudomonadota</taxon>
        <taxon>Betaproteobacteria</taxon>
        <taxon>Burkholderiales</taxon>
        <taxon>Oxalobacteraceae</taxon>
        <taxon>Noviherbaspirillum</taxon>
    </lineage>
</organism>
<dbReference type="Pfam" id="PF00512">
    <property type="entry name" value="HisKA"/>
    <property type="match status" value="1"/>
</dbReference>
<keyword evidence="6 13" id="KW-0812">Transmembrane</keyword>
<keyword evidence="11" id="KW-0902">Two-component regulatory system</keyword>
<dbReference type="SMART" id="SM01079">
    <property type="entry name" value="CHASE"/>
    <property type="match status" value="1"/>
</dbReference>
<evidence type="ECO:0000259" key="15">
    <source>
        <dbReference type="PROSITE" id="PS50112"/>
    </source>
</evidence>
<dbReference type="InterPro" id="IPR006189">
    <property type="entry name" value="CHASE_dom"/>
</dbReference>
<keyword evidence="4" id="KW-0597">Phosphoprotein</keyword>
<evidence type="ECO:0000256" key="4">
    <source>
        <dbReference type="ARBA" id="ARBA00022553"/>
    </source>
</evidence>
<feature type="domain" description="Histidine kinase" evidence="14">
    <location>
        <begin position="624"/>
        <end position="839"/>
    </location>
</feature>
<evidence type="ECO:0000256" key="9">
    <source>
        <dbReference type="ARBA" id="ARBA00022840"/>
    </source>
</evidence>
<evidence type="ECO:0000259" key="16">
    <source>
        <dbReference type="PROSITE" id="PS50113"/>
    </source>
</evidence>
<name>A0A254TH18_9BURK</name>
<evidence type="ECO:0000256" key="13">
    <source>
        <dbReference type="SAM" id="Phobius"/>
    </source>
</evidence>
<dbReference type="Gene3D" id="3.30.565.10">
    <property type="entry name" value="Histidine kinase-like ATPase, C-terminal domain"/>
    <property type="match status" value="1"/>
</dbReference>
<dbReference type="InterPro" id="IPR036097">
    <property type="entry name" value="HisK_dim/P_sf"/>
</dbReference>
<dbReference type="EC" id="2.7.13.3" evidence="3"/>
<dbReference type="PROSITE" id="PS50112">
    <property type="entry name" value="PAS"/>
    <property type="match status" value="2"/>
</dbReference>
<evidence type="ECO:0000256" key="7">
    <source>
        <dbReference type="ARBA" id="ARBA00022741"/>
    </source>
</evidence>
<comment type="caution">
    <text evidence="18">The sequence shown here is derived from an EMBL/GenBank/DDBJ whole genome shotgun (WGS) entry which is preliminary data.</text>
</comment>
<sequence>MTAIRAGDRAPAFGPRLLINKLLPWIVLALSLAVTADVWYSDRRNADRAMQKDFDVHMHEVLDNIEERIGSYQNVLRGTAGLFASSADVDRIEFETYVRKLELERTHPGIHEVSFISAVPHEDKARFAEGMRKRGHAGFAIEPEMDIPLHGPVTYSVTVDGGVPQPVGFDLFTVPLHRAAMESALDPGSIAVSARHTLDEDVAHRSSPGVTMYIPVHRYDPAVRRDVHIGWVGAPIRIESLMHAVTAEIGRELDVEIYDGERMTPNDLMLDNNSWPMHAGSEPGRYQAEAKLQIANRIWTVALRSMPAFEARRDKSDNVKAWFGAGISILLAILTWQLVGSRSRAIKAAREMNEELFERERRYRQMFEDGASNAFLLDPSNGRIVDANIAASAFWGYTLAELRMMRIEEIDTSPQDGIHALMQQVTAGVVSRFESRHRLASGEIRDVELYAGTLDYKRRVMIYVILHDITARKQAEMALRCSEERYRLITENTGDVIWMMDADTLNFTYISPSIQRQRGYTPEEVIAFHRNAGRAPAPAAAGNMPKMGHRLHDRIRRFMNGDESQRREVKEIDQQHKDGRMIPVEVESTLLCDEDNIPRTLIGVSRDISARRKAQEEQQRFVSMVSHEFRTPLATIDGAVQRLISTAGHADEATRKRLVKIEKSVDRLTGLLDDYLTQERLDNAGQGLHLSQASPLAMLLECAESARALSADHAITVDASELPDTFLCDADRLQLTLRILADNAVKYTPPGSSIDLMGRNAPQGGIELVVEDNGAGIDADELPCIFDKFFRGRSAARESGSGLGLHLARAVVELHGGTLTAINRPGGGARFTIWLPAKVRNALTGVVRIG</sequence>
<feature type="domain" description="PAS" evidence="15">
    <location>
        <begin position="359"/>
        <end position="402"/>
    </location>
</feature>
<dbReference type="SMART" id="SM00091">
    <property type="entry name" value="PAS"/>
    <property type="match status" value="2"/>
</dbReference>
<evidence type="ECO:0000313" key="18">
    <source>
        <dbReference type="EMBL" id="OWW21904.1"/>
    </source>
</evidence>
<reference evidence="18 19" key="1">
    <citation type="submission" date="2016-02" db="EMBL/GenBank/DDBJ databases">
        <authorList>
            <person name="Wen L."/>
            <person name="He K."/>
            <person name="Yang H."/>
        </authorList>
    </citation>
    <scope>NUCLEOTIDE SEQUENCE [LARGE SCALE GENOMIC DNA]</scope>
    <source>
        <strain evidence="18 19">TSA40</strain>
    </source>
</reference>
<keyword evidence="10 13" id="KW-1133">Transmembrane helix</keyword>
<dbReference type="InterPro" id="IPR000700">
    <property type="entry name" value="PAS-assoc_C"/>
</dbReference>
<proteinExistence type="predicted"/>
<evidence type="ECO:0000313" key="19">
    <source>
        <dbReference type="Proteomes" id="UP000197535"/>
    </source>
</evidence>
<dbReference type="CDD" id="cd00082">
    <property type="entry name" value="HisKA"/>
    <property type="match status" value="1"/>
</dbReference>
<evidence type="ECO:0000256" key="11">
    <source>
        <dbReference type="ARBA" id="ARBA00023012"/>
    </source>
</evidence>
<comment type="catalytic activity">
    <reaction evidence="1">
        <text>ATP + protein L-histidine = ADP + protein N-phospho-L-histidine.</text>
        <dbReference type="EC" id="2.7.13.3"/>
    </reaction>
</comment>
<protein>
    <recommendedName>
        <fullName evidence="3">histidine kinase</fullName>
        <ecNumber evidence="3">2.7.13.3</ecNumber>
    </recommendedName>
</protein>
<dbReference type="Gene3D" id="3.30.450.350">
    <property type="entry name" value="CHASE domain"/>
    <property type="match status" value="1"/>
</dbReference>
<dbReference type="SUPFAM" id="SSF55874">
    <property type="entry name" value="ATPase domain of HSP90 chaperone/DNA topoisomerase II/histidine kinase"/>
    <property type="match status" value="1"/>
</dbReference>
<dbReference type="Pfam" id="PF08448">
    <property type="entry name" value="PAS_4"/>
    <property type="match status" value="2"/>
</dbReference>
<evidence type="ECO:0000256" key="3">
    <source>
        <dbReference type="ARBA" id="ARBA00012438"/>
    </source>
</evidence>
<dbReference type="InterPro" id="IPR035965">
    <property type="entry name" value="PAS-like_dom_sf"/>
</dbReference>
<dbReference type="RefSeq" id="WP_170942203.1">
    <property type="nucleotide sequence ID" value="NZ_LSTO01000001.1"/>
</dbReference>
<comment type="subcellular location">
    <subcellularLocation>
        <location evidence="2">Membrane</location>
        <topology evidence="2">Multi-pass membrane protein</topology>
    </subcellularLocation>
</comment>
<keyword evidence="5" id="KW-0808">Transferase</keyword>
<dbReference type="InterPro" id="IPR013656">
    <property type="entry name" value="PAS_4"/>
</dbReference>
<dbReference type="InterPro" id="IPR050351">
    <property type="entry name" value="BphY/WalK/GraS-like"/>
</dbReference>
<dbReference type="Pfam" id="PF02518">
    <property type="entry name" value="HATPase_c"/>
    <property type="match status" value="1"/>
</dbReference>
<keyword evidence="7" id="KW-0547">Nucleotide-binding</keyword>
<keyword evidence="8" id="KW-0418">Kinase</keyword>
<evidence type="ECO:0000256" key="1">
    <source>
        <dbReference type="ARBA" id="ARBA00000085"/>
    </source>
</evidence>
<evidence type="ECO:0000256" key="2">
    <source>
        <dbReference type="ARBA" id="ARBA00004141"/>
    </source>
</evidence>
<gene>
    <name evidence="18" type="ORF">AYR66_22820</name>
</gene>
<dbReference type="GO" id="GO:0007234">
    <property type="term" value="P:osmosensory signaling via phosphorelay pathway"/>
    <property type="evidence" value="ECO:0007669"/>
    <property type="project" value="TreeGrafter"/>
</dbReference>
<feature type="domain" description="PAC" evidence="16">
    <location>
        <begin position="565"/>
        <end position="620"/>
    </location>
</feature>
<dbReference type="SMART" id="SM00387">
    <property type="entry name" value="HATPase_c"/>
    <property type="match status" value="1"/>
</dbReference>
<evidence type="ECO:0000256" key="12">
    <source>
        <dbReference type="ARBA" id="ARBA00023136"/>
    </source>
</evidence>
<dbReference type="InterPro" id="IPR001610">
    <property type="entry name" value="PAC"/>
</dbReference>
<keyword evidence="12 13" id="KW-0472">Membrane</keyword>
<dbReference type="SMART" id="SM00086">
    <property type="entry name" value="PAC"/>
    <property type="match status" value="2"/>
</dbReference>
<dbReference type="InterPro" id="IPR042240">
    <property type="entry name" value="CHASE_sf"/>
</dbReference>
<dbReference type="SUPFAM" id="SSF47384">
    <property type="entry name" value="Homodimeric domain of signal transducing histidine kinase"/>
    <property type="match status" value="1"/>
</dbReference>
<dbReference type="PROSITE" id="PS50113">
    <property type="entry name" value="PAC"/>
    <property type="match status" value="1"/>
</dbReference>
<dbReference type="SMART" id="SM00388">
    <property type="entry name" value="HisKA"/>
    <property type="match status" value="1"/>
</dbReference>
<dbReference type="PROSITE" id="PS50839">
    <property type="entry name" value="CHASE"/>
    <property type="match status" value="1"/>
</dbReference>
<dbReference type="InterPro" id="IPR003661">
    <property type="entry name" value="HisK_dim/P_dom"/>
</dbReference>
<dbReference type="AlphaFoldDB" id="A0A254TH18"/>
<feature type="domain" description="PAS" evidence="15">
    <location>
        <begin position="482"/>
        <end position="526"/>
    </location>
</feature>
<dbReference type="GO" id="GO:0030295">
    <property type="term" value="F:protein kinase activator activity"/>
    <property type="evidence" value="ECO:0007669"/>
    <property type="project" value="TreeGrafter"/>
</dbReference>
<dbReference type="Pfam" id="PF03924">
    <property type="entry name" value="CHASE"/>
    <property type="match status" value="1"/>
</dbReference>
<dbReference type="Proteomes" id="UP000197535">
    <property type="component" value="Unassembled WGS sequence"/>
</dbReference>
<evidence type="ECO:0000256" key="10">
    <source>
        <dbReference type="ARBA" id="ARBA00022989"/>
    </source>
</evidence>
<dbReference type="GO" id="GO:0005524">
    <property type="term" value="F:ATP binding"/>
    <property type="evidence" value="ECO:0007669"/>
    <property type="project" value="UniProtKB-KW"/>
</dbReference>
<feature type="transmembrane region" description="Helical" evidence="13">
    <location>
        <begin position="321"/>
        <end position="339"/>
    </location>
</feature>
<feature type="transmembrane region" description="Helical" evidence="13">
    <location>
        <begin position="22"/>
        <end position="40"/>
    </location>
</feature>